<protein>
    <recommendedName>
        <fullName evidence="4">Histone H4</fullName>
    </recommendedName>
    <alternativeName>
        <fullName evidence="8">Transcription initiation factor TFIID subunit 6</fullName>
    </alternativeName>
</protein>
<organism evidence="11 12">
    <name type="scientific">Lingula anatina</name>
    <name type="common">Brachiopod</name>
    <name type="synonym">Lingula unguis</name>
    <dbReference type="NCBI Taxonomy" id="7574"/>
    <lineage>
        <taxon>Eukaryota</taxon>
        <taxon>Metazoa</taxon>
        <taxon>Spiralia</taxon>
        <taxon>Lophotrochozoa</taxon>
        <taxon>Brachiopoda</taxon>
        <taxon>Linguliformea</taxon>
        <taxon>Lingulata</taxon>
        <taxon>Lingulida</taxon>
        <taxon>Linguloidea</taxon>
        <taxon>Lingulidae</taxon>
        <taxon>Lingula</taxon>
    </lineage>
</organism>
<dbReference type="GeneID" id="106172660"/>
<dbReference type="Pfam" id="PF07571">
    <property type="entry name" value="TAF6_C"/>
    <property type="match status" value="1"/>
</dbReference>
<keyword evidence="5" id="KW-0805">Transcription regulation</keyword>
<dbReference type="CDD" id="cd08050">
    <property type="entry name" value="TAF6C"/>
    <property type="match status" value="1"/>
</dbReference>
<dbReference type="FunCoup" id="A0A1S3JG84">
    <property type="interactions" value="2363"/>
</dbReference>
<dbReference type="FunFam" id="1.10.20.10:FF:000030">
    <property type="entry name" value="Transcription initiation factor TFIID subunit 6"/>
    <property type="match status" value="1"/>
</dbReference>
<reference evidence="12" key="1">
    <citation type="submission" date="2025-08" db="UniProtKB">
        <authorList>
            <consortium name="RefSeq"/>
        </authorList>
    </citation>
    <scope>IDENTIFICATION</scope>
    <source>
        <tissue evidence="12">Gonads</tissue>
    </source>
</reference>
<dbReference type="SMART" id="SM00803">
    <property type="entry name" value="TAF"/>
    <property type="match status" value="1"/>
</dbReference>
<sequence length="585" mass="64208">MADPAKVRSAKKHSILSHESMKAIAESVGVSGLQDEASLHLAEDVTYRLKMTIQEAVKLMQHGKRRKLSPADIDNAFKIQNVEPLYGFNAPDFVPFRHASGGGREVFFQEEKELDLQDLINGALPKIPLEVSLKAHWLCIEGEQPAIPENPPPVSKDLQKLESIDPSIKASNDKLQKPKPLAEIARAKHKAKDLVKMKQHATHELSVEQQLYYKEITEACVGADETRRSEALTSLATDPGLHQMLPRFSAFISEGVKVNVVQNNLALLIYLMRMVKSLMDNHNLYLEKYLHELIPAVLTCVVSKQLCMRPDVDNHWALRDFAARLIAQTCKNFSTSTNGIQTRITKMLSATLQNEKAPLASHYGAISGLAELGPEVIKAFIIPRLKIEGGRIKSLTEGALVNSVDRISGDHIKTQLVKLVSPVLKTIRKPPDSVEEYKEEYGFLGNLLYLSVTKLRQQPATTSSQSRPTVTLTQQKPQLLVQTSLGSSLPRTPTTPRTFQTSSSLINRTPGTPTTPGASQKYVILTQGGSSTLTSVSGSFTPTQTVVRVVTNTQSAGATTISTSTPKFLVMPGSQNTGNNNNTNT</sequence>
<dbReference type="STRING" id="7574.A0A1S3JG84"/>
<evidence type="ECO:0000256" key="9">
    <source>
        <dbReference type="SAM" id="MobiDB-lite"/>
    </source>
</evidence>
<dbReference type="GO" id="GO:0051123">
    <property type="term" value="P:RNA polymerase II preinitiation complex assembly"/>
    <property type="evidence" value="ECO:0007669"/>
    <property type="project" value="TreeGrafter"/>
</dbReference>
<dbReference type="InParanoid" id="A0A1S3JG84"/>
<evidence type="ECO:0000256" key="4">
    <source>
        <dbReference type="ARBA" id="ARBA00020836"/>
    </source>
</evidence>
<gene>
    <name evidence="12" type="primary">LOC106172660</name>
</gene>
<dbReference type="GO" id="GO:0016251">
    <property type="term" value="F:RNA polymerase II general transcription initiation factor activity"/>
    <property type="evidence" value="ECO:0007669"/>
    <property type="project" value="InterPro"/>
</dbReference>
<feature type="domain" description="TATA box binding protein associated factor (TAF) histone-like fold" evidence="10">
    <location>
        <begin position="14"/>
        <end position="78"/>
    </location>
</feature>
<dbReference type="Pfam" id="PF02969">
    <property type="entry name" value="TAF"/>
    <property type="match status" value="1"/>
</dbReference>
<keyword evidence="11" id="KW-1185">Reference proteome</keyword>
<dbReference type="PANTHER" id="PTHR10221:SF9">
    <property type="entry name" value="TRANSCRIPTION INITIATION FACTOR TFIID SUBUNIT 6"/>
    <property type="match status" value="1"/>
</dbReference>
<name>A0A1S3JG84_LINAN</name>
<dbReference type="InterPro" id="IPR037796">
    <property type="entry name" value="TAF6"/>
</dbReference>
<dbReference type="InterPro" id="IPR004823">
    <property type="entry name" value="TAF_TATA-bd_Histone-like_dom"/>
</dbReference>
<proteinExistence type="inferred from homology"/>
<dbReference type="SUPFAM" id="SSF48371">
    <property type="entry name" value="ARM repeat"/>
    <property type="match status" value="1"/>
</dbReference>
<dbReference type="SUPFAM" id="SSF47113">
    <property type="entry name" value="Histone-fold"/>
    <property type="match status" value="1"/>
</dbReference>
<evidence type="ECO:0000313" key="11">
    <source>
        <dbReference type="Proteomes" id="UP000085678"/>
    </source>
</evidence>
<dbReference type="GO" id="GO:0046695">
    <property type="term" value="C:SLIK (SAGA-like) complex"/>
    <property type="evidence" value="ECO:0007669"/>
    <property type="project" value="InterPro"/>
</dbReference>
<dbReference type="RefSeq" id="XP_013408909.1">
    <property type="nucleotide sequence ID" value="XM_013553455.1"/>
</dbReference>
<comment type="similarity">
    <text evidence="2">Belongs to the TAF6 family.</text>
</comment>
<dbReference type="InterPro" id="IPR046344">
    <property type="entry name" value="TAF6_C_sf"/>
</dbReference>
<feature type="region of interest" description="Disordered" evidence="9">
    <location>
        <begin position="486"/>
        <end position="519"/>
    </location>
</feature>
<dbReference type="Gene3D" id="1.10.20.10">
    <property type="entry name" value="Histone, subunit A"/>
    <property type="match status" value="1"/>
</dbReference>
<dbReference type="FunFam" id="1.25.40.770:FF:000001">
    <property type="entry name" value="Transcription initiation factor TFIID subunit 6"/>
    <property type="match status" value="1"/>
</dbReference>
<evidence type="ECO:0000256" key="2">
    <source>
        <dbReference type="ARBA" id="ARBA00007688"/>
    </source>
</evidence>
<dbReference type="OMA" id="MPEETCQ"/>
<evidence type="ECO:0000256" key="8">
    <source>
        <dbReference type="ARBA" id="ARBA00040091"/>
    </source>
</evidence>
<evidence type="ECO:0000313" key="12">
    <source>
        <dbReference type="RefSeq" id="XP_013408909.1"/>
    </source>
</evidence>
<evidence type="ECO:0000256" key="5">
    <source>
        <dbReference type="ARBA" id="ARBA00023015"/>
    </source>
</evidence>
<dbReference type="GO" id="GO:0046982">
    <property type="term" value="F:protein heterodimerization activity"/>
    <property type="evidence" value="ECO:0007669"/>
    <property type="project" value="InterPro"/>
</dbReference>
<evidence type="ECO:0000256" key="7">
    <source>
        <dbReference type="ARBA" id="ARBA00023242"/>
    </source>
</evidence>
<dbReference type="InterPro" id="IPR009072">
    <property type="entry name" value="Histone-fold"/>
</dbReference>
<keyword evidence="6" id="KW-0804">Transcription</keyword>
<dbReference type="InterPro" id="IPR016024">
    <property type="entry name" value="ARM-type_fold"/>
</dbReference>
<evidence type="ECO:0000256" key="6">
    <source>
        <dbReference type="ARBA" id="ARBA00023163"/>
    </source>
</evidence>
<comment type="subcellular location">
    <subcellularLocation>
        <location evidence="1">Nucleus</location>
    </subcellularLocation>
</comment>
<dbReference type="CDD" id="cd22931">
    <property type="entry name" value="HFD_TAF6"/>
    <property type="match status" value="1"/>
</dbReference>
<dbReference type="PANTHER" id="PTHR10221">
    <property type="entry name" value="TRANSCRIPTION INITIATION FACTOR TFIID SUBUNIT 6"/>
    <property type="match status" value="1"/>
</dbReference>
<keyword evidence="7" id="KW-0539">Nucleus</keyword>
<evidence type="ECO:0000256" key="3">
    <source>
        <dbReference type="ARBA" id="ARBA00011538"/>
    </source>
</evidence>
<feature type="compositionally biased region" description="Low complexity" evidence="9">
    <location>
        <begin position="486"/>
        <end position="504"/>
    </location>
</feature>
<comment type="subunit">
    <text evidence="3">The nucleosome is a histone octamer containing two molecules each of H2A, H2B, H3 and H4 assembled in one H3-H4 heterotetramer and two H2A-H2B heterodimers. The octamer wraps approximately 147 bp of DNA.</text>
</comment>
<dbReference type="OrthoDB" id="361039at2759"/>
<dbReference type="GO" id="GO:0000124">
    <property type="term" value="C:SAGA complex"/>
    <property type="evidence" value="ECO:0007669"/>
    <property type="project" value="InterPro"/>
</dbReference>
<dbReference type="Proteomes" id="UP000085678">
    <property type="component" value="Unplaced"/>
</dbReference>
<evidence type="ECO:0000256" key="1">
    <source>
        <dbReference type="ARBA" id="ARBA00004123"/>
    </source>
</evidence>
<dbReference type="GO" id="GO:0005669">
    <property type="term" value="C:transcription factor TFIID complex"/>
    <property type="evidence" value="ECO:0007669"/>
    <property type="project" value="InterPro"/>
</dbReference>
<evidence type="ECO:0000259" key="10">
    <source>
        <dbReference type="SMART" id="SM00803"/>
    </source>
</evidence>
<dbReference type="AlphaFoldDB" id="A0A1S3JG84"/>
<feature type="compositionally biased region" description="Polar residues" evidence="9">
    <location>
        <begin position="505"/>
        <end position="518"/>
    </location>
</feature>
<accession>A0A1S3JG84</accession>
<dbReference type="GO" id="GO:0003713">
    <property type="term" value="F:transcription coactivator activity"/>
    <property type="evidence" value="ECO:0007669"/>
    <property type="project" value="TreeGrafter"/>
</dbReference>
<dbReference type="Gene3D" id="1.25.40.770">
    <property type="entry name" value="TAF6, C-terminal HEAT repeat domain"/>
    <property type="match status" value="1"/>
</dbReference>
<dbReference type="InterPro" id="IPR011442">
    <property type="entry name" value="TAF6_C"/>
</dbReference>
<dbReference type="KEGG" id="lak:106172660"/>